<feature type="domain" description="RIMS-binding protein 1/2/3 Fn3" evidence="2">
    <location>
        <begin position="481"/>
        <end position="574"/>
    </location>
</feature>
<protein>
    <recommendedName>
        <fullName evidence="2">RIMS-binding protein 1/2/3 Fn3 domain-containing protein</fullName>
    </recommendedName>
</protein>
<dbReference type="Proteomes" id="UP000503349">
    <property type="component" value="Chromosome 9"/>
</dbReference>
<reference evidence="3 4" key="1">
    <citation type="submission" date="2019-02" db="EMBL/GenBank/DDBJ databases">
        <title>Opniocepnalus argus genome.</title>
        <authorList>
            <person name="Zhou C."/>
            <person name="Xiao S."/>
        </authorList>
    </citation>
    <scope>NUCLEOTIDE SEQUENCE [LARGE SCALE GENOMIC DNA]</scope>
    <source>
        <strain evidence="3">OARG1902GOOAL</strain>
        <tissue evidence="3">Muscle</tissue>
    </source>
</reference>
<keyword evidence="4" id="KW-1185">Reference proteome</keyword>
<name>A0A6G1PUJ9_CHAAH</name>
<accession>A0A6G1PUJ9</accession>
<evidence type="ECO:0000256" key="1">
    <source>
        <dbReference type="SAM" id="MobiDB-lite"/>
    </source>
</evidence>
<sequence length="581" mass="62322">MMKAMHRHGCMDSTLTQQVEQLLSDSALQDYTATFTPGKSVNTQNHSAGFKAGFISDLPHYSGGLPPDPSSPAILPSVNKGHQNGFSEPGVKCRDLKSENHTCTTRECTENLQYCSSEVTVEKSEKNANFSPVQELINIYDSPSPAAPLKEALNTNTTQLFHSACGSEKLEFHHPDMKGKFSPGFTNLTESSPSPSSPLSSQGSSPSRRLSSPEKIINLHKQLQKTLMSSYQAPMCRGREEQPRKSLLFSAPADLISGSQTSEQNIGFDNPHSNSSQVTTGHTTNIPVIKPTAINKSVTLFNAVGSRSAGVKLSPNVFTDNHNRTVTSKTTTFANSGSSHLPLATMPLNKAKSISSSGSMVSLPTTSTKQMTISDISDAPRPAATPLTLRATGLDLPLSIGSDTNPKNTASDRTASSMSAPPKVNIFNMTSKTDGAALSYDDFVFTASCTPTTHPSPENSETSARRSPAGLEKTKRARPKPEAPAEVSAVEVIRTVGQSSLMIGWERPPLDELGCSNGTFVYGYRVFIDGDFHKSVMSSACTKCIMENVDLSVPIHISVQTLGSNGLSSNNVHITYRADYI</sequence>
<feature type="region of interest" description="Disordered" evidence="1">
    <location>
        <begin position="451"/>
        <end position="486"/>
    </location>
</feature>
<proteinExistence type="predicted"/>
<evidence type="ECO:0000259" key="2">
    <source>
        <dbReference type="Pfam" id="PF25523"/>
    </source>
</evidence>
<feature type="compositionally biased region" description="Polar residues" evidence="1">
    <location>
        <begin position="451"/>
        <end position="462"/>
    </location>
</feature>
<feature type="region of interest" description="Disordered" evidence="1">
    <location>
        <begin position="397"/>
        <end position="423"/>
    </location>
</feature>
<dbReference type="InterPro" id="IPR057884">
    <property type="entry name" value="FN3_RIM-BP1/2/3"/>
</dbReference>
<reference evidence="4" key="2">
    <citation type="submission" date="2019-02" db="EMBL/GenBank/DDBJ databases">
        <title>Opniocepnalus argus Var Kimnra genome.</title>
        <authorList>
            <person name="Zhou C."/>
            <person name="Xiao S."/>
        </authorList>
    </citation>
    <scope>NUCLEOTIDE SEQUENCE [LARGE SCALE GENOMIC DNA]</scope>
</reference>
<dbReference type="AlphaFoldDB" id="A0A6G1PUJ9"/>
<feature type="region of interest" description="Disordered" evidence="1">
    <location>
        <begin position="176"/>
        <end position="211"/>
    </location>
</feature>
<feature type="compositionally biased region" description="Low complexity" evidence="1">
    <location>
        <begin position="191"/>
        <end position="210"/>
    </location>
</feature>
<evidence type="ECO:0000313" key="3">
    <source>
        <dbReference type="EMBL" id="KAF3693909.1"/>
    </source>
</evidence>
<dbReference type="InterPro" id="IPR013783">
    <property type="entry name" value="Ig-like_fold"/>
</dbReference>
<feature type="compositionally biased region" description="Polar residues" evidence="1">
    <location>
        <begin position="401"/>
        <end position="419"/>
    </location>
</feature>
<dbReference type="Gene3D" id="2.60.40.10">
    <property type="entry name" value="Immunoglobulins"/>
    <property type="match status" value="1"/>
</dbReference>
<dbReference type="Pfam" id="PF25523">
    <property type="entry name" value="Ig_RIMBP2"/>
    <property type="match status" value="1"/>
</dbReference>
<gene>
    <name evidence="3" type="ORF">EXN66_Car009585</name>
</gene>
<dbReference type="EMBL" id="CM015720">
    <property type="protein sequence ID" value="KAF3693909.1"/>
    <property type="molecule type" value="Genomic_DNA"/>
</dbReference>
<organism evidence="3 4">
    <name type="scientific">Channa argus</name>
    <name type="common">Northern snakehead</name>
    <name type="synonym">Ophicephalus argus</name>
    <dbReference type="NCBI Taxonomy" id="215402"/>
    <lineage>
        <taxon>Eukaryota</taxon>
        <taxon>Metazoa</taxon>
        <taxon>Chordata</taxon>
        <taxon>Craniata</taxon>
        <taxon>Vertebrata</taxon>
        <taxon>Euteleostomi</taxon>
        <taxon>Actinopterygii</taxon>
        <taxon>Neopterygii</taxon>
        <taxon>Teleostei</taxon>
        <taxon>Neoteleostei</taxon>
        <taxon>Acanthomorphata</taxon>
        <taxon>Anabantaria</taxon>
        <taxon>Anabantiformes</taxon>
        <taxon>Channoidei</taxon>
        <taxon>Channidae</taxon>
        <taxon>Channa</taxon>
    </lineage>
</organism>
<evidence type="ECO:0000313" key="4">
    <source>
        <dbReference type="Proteomes" id="UP000503349"/>
    </source>
</evidence>